<accession>C9MKT8</accession>
<dbReference type="HOGENOM" id="CLU_2937911_0_0_10"/>
<name>C9MKT8_9BACT</name>
<dbReference type="STRING" id="649761.HMPREF0973_00212"/>
<organism evidence="1 2">
    <name type="scientific">Prevotella veroralis F0319</name>
    <dbReference type="NCBI Taxonomy" id="649761"/>
    <lineage>
        <taxon>Bacteria</taxon>
        <taxon>Pseudomonadati</taxon>
        <taxon>Bacteroidota</taxon>
        <taxon>Bacteroidia</taxon>
        <taxon>Bacteroidales</taxon>
        <taxon>Prevotellaceae</taxon>
        <taxon>Prevotella</taxon>
    </lineage>
</organism>
<proteinExistence type="predicted"/>
<keyword evidence="2" id="KW-1185">Reference proteome</keyword>
<dbReference type="EMBL" id="ACVA01000007">
    <property type="protein sequence ID" value="EEX19893.1"/>
    <property type="molecule type" value="Genomic_DNA"/>
</dbReference>
<dbReference type="Proteomes" id="UP000003327">
    <property type="component" value="Unassembled WGS sequence"/>
</dbReference>
<gene>
    <name evidence="1" type="ORF">HMPREF0973_00212</name>
</gene>
<dbReference type="AlphaFoldDB" id="C9MKT8"/>
<reference evidence="1 2" key="1">
    <citation type="submission" date="2009-09" db="EMBL/GenBank/DDBJ databases">
        <authorList>
            <person name="Weinstock G."/>
            <person name="Sodergren E."/>
            <person name="Clifton S."/>
            <person name="Fulton L."/>
            <person name="Fulton B."/>
            <person name="Courtney L."/>
            <person name="Fronick C."/>
            <person name="Harrison M."/>
            <person name="Strong C."/>
            <person name="Farmer C."/>
            <person name="Delahaunty K."/>
            <person name="Markovic C."/>
            <person name="Hall O."/>
            <person name="Minx P."/>
            <person name="Tomlinson C."/>
            <person name="Mitreva M."/>
            <person name="Nelson J."/>
            <person name="Hou S."/>
            <person name="Wollam A."/>
            <person name="Pepin K.H."/>
            <person name="Johnson M."/>
            <person name="Bhonagiri V."/>
            <person name="Nash W.E."/>
            <person name="Warren W."/>
            <person name="Chinwalla A."/>
            <person name="Mardis E.R."/>
            <person name="Wilson R.K."/>
        </authorList>
    </citation>
    <scope>NUCLEOTIDE SEQUENCE [LARGE SCALE GENOMIC DNA]</scope>
    <source>
        <strain evidence="1 2">F0319</strain>
    </source>
</reference>
<evidence type="ECO:0000313" key="2">
    <source>
        <dbReference type="Proteomes" id="UP000003327"/>
    </source>
</evidence>
<sequence length="60" mass="6665">MDRKNHPDSLPFGSPPLGGGWVGFSDEDVCPTLWRCFDTRLVVVGNEESLFLLASINHFS</sequence>
<comment type="caution">
    <text evidence="1">The sequence shown here is derived from an EMBL/GenBank/DDBJ whole genome shotgun (WGS) entry which is preliminary data.</text>
</comment>
<evidence type="ECO:0000313" key="1">
    <source>
        <dbReference type="EMBL" id="EEX19893.1"/>
    </source>
</evidence>
<protein>
    <submittedName>
        <fullName evidence="1">Uncharacterized protein</fullName>
    </submittedName>
</protein>